<feature type="domain" description="Squalene epoxidase" evidence="1">
    <location>
        <begin position="137"/>
        <end position="335"/>
    </location>
</feature>
<dbReference type="PRINTS" id="PR00420">
    <property type="entry name" value="RNGMNOXGNASE"/>
</dbReference>
<protein>
    <recommendedName>
        <fullName evidence="1">Squalene epoxidase domain-containing protein</fullName>
    </recommendedName>
</protein>
<dbReference type="Gene3D" id="3.50.50.60">
    <property type="entry name" value="FAD/NAD(P)-binding domain"/>
    <property type="match status" value="1"/>
</dbReference>
<evidence type="ECO:0000313" key="2">
    <source>
        <dbReference type="EMBL" id="SVA71146.1"/>
    </source>
</evidence>
<sequence>MNICLIGDSLTSLALAKNLINKNIKVFVYYKDTKNSSFQSRTIGISKNNFDFFDKEIIKFKKGMFWKIKQIEIYSEKLKDEKILNFENNKEELFLIAKNNEIYELLEKDLKKNKLFKKILIKNNNFYKKILKEQKYELIINCDGNNKISRNFFYNKINKSYNSNAYTTIIKHQNIKNEKAIQIFTKMGPVAFLPISNSETSIVFSIINKKVILNENEIKNLISQYNENYDIKSFGKLEKFELNFSVSRNYYYKNLMAFGDSLHKIHPLAGQGFNMILRDINILSKIIQDRIDLGLQIDHSIYEVFEKKTKHFNFIFSSGNDFIYEFFKFDNKYKNNYLNQLVKFLGENKLFNKIASKYADQGLSI</sequence>
<dbReference type="GO" id="GO:0005739">
    <property type="term" value="C:mitochondrion"/>
    <property type="evidence" value="ECO:0007669"/>
    <property type="project" value="TreeGrafter"/>
</dbReference>
<dbReference type="InterPro" id="IPR036188">
    <property type="entry name" value="FAD/NAD-bd_sf"/>
</dbReference>
<evidence type="ECO:0000259" key="1">
    <source>
        <dbReference type="Pfam" id="PF08491"/>
    </source>
</evidence>
<dbReference type="GO" id="GO:0016020">
    <property type="term" value="C:membrane"/>
    <property type="evidence" value="ECO:0007669"/>
    <property type="project" value="InterPro"/>
</dbReference>
<dbReference type="PANTHER" id="PTHR43876:SF7">
    <property type="entry name" value="UBIQUINONE BIOSYNTHESIS MONOOXYGENASE COQ6, MITOCHONDRIAL"/>
    <property type="match status" value="1"/>
</dbReference>
<dbReference type="GO" id="GO:0050660">
    <property type="term" value="F:flavin adenine dinucleotide binding"/>
    <property type="evidence" value="ECO:0007669"/>
    <property type="project" value="InterPro"/>
</dbReference>
<name>A0A381Y229_9ZZZZ</name>
<dbReference type="AlphaFoldDB" id="A0A381Y229"/>
<dbReference type="InterPro" id="IPR013698">
    <property type="entry name" value="Squalene_epoxidase"/>
</dbReference>
<accession>A0A381Y229</accession>
<gene>
    <name evidence="2" type="ORF">METZ01_LOCUS124000</name>
</gene>
<dbReference type="GO" id="GO:0004506">
    <property type="term" value="F:squalene monooxygenase activity"/>
    <property type="evidence" value="ECO:0007669"/>
    <property type="project" value="InterPro"/>
</dbReference>
<proteinExistence type="predicted"/>
<dbReference type="SUPFAM" id="SSF51905">
    <property type="entry name" value="FAD/NAD(P)-binding domain"/>
    <property type="match status" value="1"/>
</dbReference>
<dbReference type="InterPro" id="IPR051205">
    <property type="entry name" value="UbiH/COQ6_monooxygenase"/>
</dbReference>
<dbReference type="PANTHER" id="PTHR43876">
    <property type="entry name" value="UBIQUINONE BIOSYNTHESIS MONOOXYGENASE COQ6, MITOCHONDRIAL"/>
    <property type="match status" value="1"/>
</dbReference>
<dbReference type="Gene3D" id="3.30.9.10">
    <property type="entry name" value="D-Amino Acid Oxidase, subunit A, domain 2"/>
    <property type="match status" value="1"/>
</dbReference>
<organism evidence="2">
    <name type="scientific">marine metagenome</name>
    <dbReference type="NCBI Taxonomy" id="408172"/>
    <lineage>
        <taxon>unclassified sequences</taxon>
        <taxon>metagenomes</taxon>
        <taxon>ecological metagenomes</taxon>
    </lineage>
</organism>
<dbReference type="Pfam" id="PF08491">
    <property type="entry name" value="SE"/>
    <property type="match status" value="1"/>
</dbReference>
<dbReference type="EMBL" id="UINC01017230">
    <property type="protein sequence ID" value="SVA71146.1"/>
    <property type="molecule type" value="Genomic_DNA"/>
</dbReference>
<reference evidence="2" key="1">
    <citation type="submission" date="2018-05" db="EMBL/GenBank/DDBJ databases">
        <authorList>
            <person name="Lanie J.A."/>
            <person name="Ng W.-L."/>
            <person name="Kazmierczak K.M."/>
            <person name="Andrzejewski T.M."/>
            <person name="Davidsen T.M."/>
            <person name="Wayne K.J."/>
            <person name="Tettelin H."/>
            <person name="Glass J.I."/>
            <person name="Rusch D."/>
            <person name="Podicherti R."/>
            <person name="Tsui H.-C.T."/>
            <person name="Winkler M.E."/>
        </authorList>
    </citation>
    <scope>NUCLEOTIDE SEQUENCE</scope>
</reference>